<dbReference type="InterPro" id="IPR011333">
    <property type="entry name" value="SKP1/BTB/POZ_sf"/>
</dbReference>
<dbReference type="PROSITE" id="PS50097">
    <property type="entry name" value="BTB"/>
    <property type="match status" value="1"/>
</dbReference>
<dbReference type="InterPro" id="IPR017096">
    <property type="entry name" value="BTB-kelch_protein"/>
</dbReference>
<dbReference type="Gene3D" id="2.120.10.80">
    <property type="entry name" value="Kelch-type beta propeller"/>
    <property type="match status" value="1"/>
</dbReference>
<evidence type="ECO:0000313" key="4">
    <source>
        <dbReference type="Ensembl" id="ENSSORP00005043332.1"/>
    </source>
</evidence>
<dbReference type="Pfam" id="PF01344">
    <property type="entry name" value="Kelch_1"/>
    <property type="match status" value="1"/>
</dbReference>
<reference evidence="4" key="3">
    <citation type="submission" date="2025-09" db="UniProtKB">
        <authorList>
            <consortium name="Ensembl"/>
        </authorList>
    </citation>
    <scope>IDENTIFICATION</scope>
</reference>
<dbReference type="SUPFAM" id="SSF117281">
    <property type="entry name" value="Kelch motif"/>
    <property type="match status" value="1"/>
</dbReference>
<evidence type="ECO:0000256" key="1">
    <source>
        <dbReference type="ARBA" id="ARBA00022441"/>
    </source>
</evidence>
<dbReference type="SUPFAM" id="SSF54695">
    <property type="entry name" value="POZ domain"/>
    <property type="match status" value="1"/>
</dbReference>
<dbReference type="Proteomes" id="UP000472271">
    <property type="component" value="Chromosome 4"/>
</dbReference>
<dbReference type="Ensembl" id="ENSSORT00005044426.1">
    <property type="protein sequence ID" value="ENSSORP00005043332.1"/>
    <property type="gene ID" value="ENSSORG00005020021.1"/>
</dbReference>
<dbReference type="Gene3D" id="3.30.710.10">
    <property type="entry name" value="Potassium Channel Kv1.1, Chain A"/>
    <property type="match status" value="1"/>
</dbReference>
<accession>A0A673BRX2</accession>
<name>A0A673BRX2_9TELE</name>
<sequence length="545" mass="61379">KKIHGDNSYDSASHLKDSDPALIPDAILQVQQDNFYVNREQLAFQSPYFRALFFGCGVESTKRQIELKGVDLKYFRVLMEFSKTSSLTLDRENVLGILETADFLQLDRPRLLCCKFLERELHLSNCLGLMSYSWQLGCCQLYQAARQVALTHFSAVITMDDFLSLSKETVVDLLASDDLAIKKDDLALEAVLRWVSFDPKREEHFLELMELVRPEALSVPFITELLTRMNSSDPRAKLICTLNEHFPTSWSMGRSVRRTRASETLFVLGGRHDQETQALYQFHPLSGRWQSCAPLQKKNLTQYSVAAVGDSVVVTGGYFRDVLWFSVDWVMMYECGNQRWVDGPALQKSRHSHCSAGLDSVLYVLGGSMDEGLVADVERLVLGSDQGWEGVSPMLRAVERAASATLGSCIYVACGLDENGEVYGGIQRYEVKKDHWDVVSYSPFPRYDLVATELNSALYLFGGYALRLDVDTDEWTVLDEECLDRKFFSGCTTVSGQVYLVSEKKSNKAFPNMVLLDPYIDTCIEIDDAIPCPVPLRGCVTVTTT</sequence>
<dbReference type="InterPro" id="IPR015915">
    <property type="entry name" value="Kelch-typ_b-propeller"/>
</dbReference>
<dbReference type="InterPro" id="IPR000210">
    <property type="entry name" value="BTB/POZ_dom"/>
</dbReference>
<evidence type="ECO:0000313" key="5">
    <source>
        <dbReference type="Proteomes" id="UP000472271"/>
    </source>
</evidence>
<feature type="domain" description="BTB" evidence="3">
    <location>
        <begin position="24"/>
        <end position="91"/>
    </location>
</feature>
<dbReference type="InterPro" id="IPR006652">
    <property type="entry name" value="Kelch_1"/>
</dbReference>
<dbReference type="FunFam" id="1.25.40.420:FF:000001">
    <property type="entry name" value="Kelch-like family member 12"/>
    <property type="match status" value="1"/>
</dbReference>
<protein>
    <recommendedName>
        <fullName evidence="3">BTB domain-containing protein</fullName>
    </recommendedName>
</protein>
<dbReference type="InParanoid" id="A0A673BRX2"/>
<dbReference type="Gene3D" id="1.25.40.420">
    <property type="match status" value="1"/>
</dbReference>
<dbReference type="AlphaFoldDB" id="A0A673BRX2"/>
<dbReference type="InterPro" id="IPR011705">
    <property type="entry name" value="BACK"/>
</dbReference>
<dbReference type="Pfam" id="PF07707">
    <property type="entry name" value="BACK"/>
    <property type="match status" value="1"/>
</dbReference>
<evidence type="ECO:0000259" key="3">
    <source>
        <dbReference type="PROSITE" id="PS50097"/>
    </source>
</evidence>
<evidence type="ECO:0000256" key="2">
    <source>
        <dbReference type="ARBA" id="ARBA00022737"/>
    </source>
</evidence>
<reference evidence="4" key="2">
    <citation type="submission" date="2025-08" db="UniProtKB">
        <authorList>
            <consortium name="Ensembl"/>
        </authorList>
    </citation>
    <scope>IDENTIFICATION</scope>
</reference>
<reference evidence="4" key="1">
    <citation type="submission" date="2019-06" db="EMBL/GenBank/DDBJ databases">
        <authorList>
            <consortium name="Wellcome Sanger Institute Data Sharing"/>
        </authorList>
    </citation>
    <scope>NUCLEOTIDE SEQUENCE [LARGE SCALE GENOMIC DNA]</scope>
</reference>
<dbReference type="Pfam" id="PF00651">
    <property type="entry name" value="BTB"/>
    <property type="match status" value="1"/>
</dbReference>
<proteinExistence type="predicted"/>
<dbReference type="SMART" id="SM00875">
    <property type="entry name" value="BACK"/>
    <property type="match status" value="1"/>
</dbReference>
<dbReference type="PIRSF" id="PIRSF037037">
    <property type="entry name" value="Kelch-like_protein_gigaxonin"/>
    <property type="match status" value="1"/>
</dbReference>
<keyword evidence="2" id="KW-0677">Repeat</keyword>
<dbReference type="PANTHER" id="PTHR24412:SF490">
    <property type="entry name" value="BTB DOMAIN-CONTAINING PROTEIN"/>
    <property type="match status" value="1"/>
</dbReference>
<organism evidence="4 5">
    <name type="scientific">Sphaeramia orbicularis</name>
    <name type="common">orbiculate cardinalfish</name>
    <dbReference type="NCBI Taxonomy" id="375764"/>
    <lineage>
        <taxon>Eukaryota</taxon>
        <taxon>Metazoa</taxon>
        <taxon>Chordata</taxon>
        <taxon>Craniata</taxon>
        <taxon>Vertebrata</taxon>
        <taxon>Euteleostomi</taxon>
        <taxon>Actinopterygii</taxon>
        <taxon>Neopterygii</taxon>
        <taxon>Teleostei</taxon>
        <taxon>Neoteleostei</taxon>
        <taxon>Acanthomorphata</taxon>
        <taxon>Gobiaria</taxon>
        <taxon>Kurtiformes</taxon>
        <taxon>Apogonoidei</taxon>
        <taxon>Apogonidae</taxon>
        <taxon>Apogoninae</taxon>
        <taxon>Sphaeramia</taxon>
    </lineage>
</organism>
<gene>
    <name evidence="4" type="primary">LOC115417891</name>
</gene>
<dbReference type="SMART" id="SM00225">
    <property type="entry name" value="BTB"/>
    <property type="match status" value="1"/>
</dbReference>
<keyword evidence="1" id="KW-0880">Kelch repeat</keyword>
<keyword evidence="5" id="KW-1185">Reference proteome</keyword>
<dbReference type="PANTHER" id="PTHR24412">
    <property type="entry name" value="KELCH PROTEIN"/>
    <property type="match status" value="1"/>
</dbReference>